<gene>
    <name evidence="2" type="ORF">PQR63_23445</name>
</gene>
<comment type="caution">
    <text evidence="2">The sequence shown here is derived from an EMBL/GenBank/DDBJ whole genome shotgun (WGS) entry which is preliminary data.</text>
</comment>
<evidence type="ECO:0000313" key="3">
    <source>
        <dbReference type="Proteomes" id="UP001629214"/>
    </source>
</evidence>
<keyword evidence="3" id="KW-1185">Reference proteome</keyword>
<organism evidence="2 3">
    <name type="scientific">Herbaspirillum rhizosphaerae</name>
    <dbReference type="NCBI Taxonomy" id="346179"/>
    <lineage>
        <taxon>Bacteria</taxon>
        <taxon>Pseudomonadati</taxon>
        <taxon>Pseudomonadota</taxon>
        <taxon>Betaproteobacteria</taxon>
        <taxon>Burkholderiales</taxon>
        <taxon>Oxalobacteraceae</taxon>
        <taxon>Herbaspirillum</taxon>
    </lineage>
</organism>
<feature type="signal peptide" evidence="1">
    <location>
        <begin position="1"/>
        <end position="24"/>
    </location>
</feature>
<dbReference type="Proteomes" id="UP001629214">
    <property type="component" value="Unassembled WGS sequence"/>
</dbReference>
<name>A0ABW8ZER0_9BURK</name>
<keyword evidence="1" id="KW-0732">Signal</keyword>
<dbReference type="RefSeq" id="WP_408170692.1">
    <property type="nucleotide sequence ID" value="NZ_JAQQFR010000028.1"/>
</dbReference>
<proteinExistence type="predicted"/>
<evidence type="ECO:0008006" key="4">
    <source>
        <dbReference type="Google" id="ProtNLM"/>
    </source>
</evidence>
<evidence type="ECO:0000256" key="1">
    <source>
        <dbReference type="SAM" id="SignalP"/>
    </source>
</evidence>
<protein>
    <recommendedName>
        <fullName evidence="4">Lipocalin-like protein</fullName>
    </recommendedName>
</protein>
<accession>A0ABW8ZER0</accession>
<dbReference type="EMBL" id="JAQQFR010000028">
    <property type="protein sequence ID" value="MFL9881372.1"/>
    <property type="molecule type" value="Genomic_DNA"/>
</dbReference>
<sequence length="286" mass="31790">MSRISSRLRKLFAVIAIFSSLAHAQPSSITGTWELTYVAPQAAMNTMPNGVSNQKLYFSETGKLYVLAPDQISVEGVTAVDYVFDGKQLKLNAPGAQRQREVNITFADSSTMVMTQTSEAKRIFKRVKSVETKLEPQSLQLVTDGSRSEDSQYDRSDYSGLPAFEKVKGMWEVIAYERVPRSQMPPYGFFNDVWKIDSSAVTIFRREPVAKDAVPNMFNGSLTSSGISLGGPIGSKIEWTTSFNEWGQLVLDSKYCRVVLKRTTAKDGDISAFPLKVVVVRFDGHN</sequence>
<reference evidence="2 3" key="1">
    <citation type="journal article" date="2024" name="Chem. Sci.">
        <title>Discovery of megapolipeptins by genome mining of a Burkholderiales bacteria collection.</title>
        <authorList>
            <person name="Paulo B.S."/>
            <person name="Recchia M.J.J."/>
            <person name="Lee S."/>
            <person name="Fergusson C.H."/>
            <person name="Romanowski S.B."/>
            <person name="Hernandez A."/>
            <person name="Krull N."/>
            <person name="Liu D.Y."/>
            <person name="Cavanagh H."/>
            <person name="Bos A."/>
            <person name="Gray C.A."/>
            <person name="Murphy B.T."/>
            <person name="Linington R.G."/>
            <person name="Eustaquio A.S."/>
        </authorList>
    </citation>
    <scope>NUCLEOTIDE SEQUENCE [LARGE SCALE GENOMIC DNA]</scope>
    <source>
        <strain evidence="2 3">RL21-008-BIB-B</strain>
    </source>
</reference>
<evidence type="ECO:0000313" key="2">
    <source>
        <dbReference type="EMBL" id="MFL9881372.1"/>
    </source>
</evidence>
<feature type="chain" id="PRO_5045341723" description="Lipocalin-like protein" evidence="1">
    <location>
        <begin position="25"/>
        <end position="286"/>
    </location>
</feature>